<dbReference type="OrthoDB" id="2125027at2759"/>
<keyword evidence="7 11" id="KW-0406">Ion transport</keyword>
<keyword evidence="6 11" id="KW-0999">Mitochondrion inner membrane</keyword>
<proteinExistence type="inferred from homology"/>
<gene>
    <name evidence="12" type="ORF">LAMI_0C04522G</name>
</gene>
<keyword evidence="8 11" id="KW-0496">Mitochondrion</keyword>
<evidence type="ECO:0000256" key="1">
    <source>
        <dbReference type="ARBA" id="ARBA00004273"/>
    </source>
</evidence>
<dbReference type="AlphaFoldDB" id="A0A1G4J254"/>
<dbReference type="EMBL" id="LT598466">
    <property type="protein sequence ID" value="SCU83755.1"/>
    <property type="molecule type" value="Genomic_DNA"/>
</dbReference>
<organism evidence="12 13">
    <name type="scientific">Lachancea mirantina</name>
    <dbReference type="NCBI Taxonomy" id="1230905"/>
    <lineage>
        <taxon>Eukaryota</taxon>
        <taxon>Fungi</taxon>
        <taxon>Dikarya</taxon>
        <taxon>Ascomycota</taxon>
        <taxon>Saccharomycotina</taxon>
        <taxon>Saccharomycetes</taxon>
        <taxon>Saccharomycetales</taxon>
        <taxon>Saccharomycetaceae</taxon>
        <taxon>Lachancea</taxon>
    </lineage>
</organism>
<evidence type="ECO:0000256" key="6">
    <source>
        <dbReference type="ARBA" id="ARBA00022792"/>
    </source>
</evidence>
<dbReference type="GO" id="GO:0015986">
    <property type="term" value="P:proton motive force-driven ATP synthesis"/>
    <property type="evidence" value="ECO:0007669"/>
    <property type="project" value="InterPro"/>
</dbReference>
<dbReference type="STRING" id="1230905.A0A1G4J254"/>
<evidence type="ECO:0000256" key="7">
    <source>
        <dbReference type="ARBA" id="ARBA00023065"/>
    </source>
</evidence>
<evidence type="ECO:0000313" key="13">
    <source>
        <dbReference type="Proteomes" id="UP000191024"/>
    </source>
</evidence>
<dbReference type="GO" id="GO:0005743">
    <property type="term" value="C:mitochondrial inner membrane"/>
    <property type="evidence" value="ECO:0007669"/>
    <property type="project" value="UniProtKB-SubCell"/>
</dbReference>
<comment type="subunit">
    <text evidence="11">F-type ATPases have 2 components, CF(1) - the catalytic core - and CF(0) - the membrane proton channel. CF(1) and CF(0) have multiple subunits.</text>
</comment>
<protein>
    <recommendedName>
        <fullName evidence="11">ATP synthase F(0) complex subunit e, mitochondrial</fullName>
    </recommendedName>
</protein>
<keyword evidence="13" id="KW-1185">Reference proteome</keyword>
<sequence length="93" mass="10343">MSTINVLRYTAVALGALVGFKTDFSLKSEASRKQEENKYQTELKLIEKAKAEYALLQVPQQTKAPISEKKLDLEDPNLDYGAVILTAVEGLKQ</sequence>
<evidence type="ECO:0000256" key="2">
    <source>
        <dbReference type="ARBA" id="ARBA00007333"/>
    </source>
</evidence>
<evidence type="ECO:0000256" key="8">
    <source>
        <dbReference type="ARBA" id="ARBA00023128"/>
    </source>
</evidence>
<evidence type="ECO:0000256" key="9">
    <source>
        <dbReference type="ARBA" id="ARBA00023136"/>
    </source>
</evidence>
<evidence type="ECO:0000256" key="4">
    <source>
        <dbReference type="ARBA" id="ARBA00022547"/>
    </source>
</evidence>
<dbReference type="Pfam" id="PF05680">
    <property type="entry name" value="ATP-synt_E"/>
    <property type="match status" value="1"/>
</dbReference>
<keyword evidence="9" id="KW-0472">Membrane</keyword>
<comment type="similarity">
    <text evidence="2 11">Belongs to the ATPase e subunit family.</text>
</comment>
<name>A0A1G4J254_9SACH</name>
<evidence type="ECO:0000256" key="5">
    <source>
        <dbReference type="ARBA" id="ARBA00022781"/>
    </source>
</evidence>
<evidence type="ECO:0000256" key="3">
    <source>
        <dbReference type="ARBA" id="ARBA00022448"/>
    </source>
</evidence>
<dbReference type="GO" id="GO:0015078">
    <property type="term" value="F:proton transmembrane transporter activity"/>
    <property type="evidence" value="ECO:0007669"/>
    <property type="project" value="InterPro"/>
</dbReference>
<keyword evidence="3 11" id="KW-0813">Transport</keyword>
<keyword evidence="5 11" id="KW-0375">Hydrogen ion transport</keyword>
<accession>A0A1G4J254</accession>
<evidence type="ECO:0000313" key="12">
    <source>
        <dbReference type="EMBL" id="SCU83755.1"/>
    </source>
</evidence>
<evidence type="ECO:0000256" key="10">
    <source>
        <dbReference type="ARBA" id="ARBA00023310"/>
    </source>
</evidence>
<comment type="function">
    <text evidence="11">Subunit e, of the mitochondrial membrane ATP synthase complex (F(1)F(0) ATP synthase or Complex V) that produces ATP from ADP in the presence of a proton gradient across the membrane which is generated by electron transport complexes of the respiratory chain. ATP synthase complex consist of a soluble F(1) head domain - the catalytic core - and a membrane F(1) domain - the membrane proton channel. These two domains are linked by a central stalk rotating inside the F(1) region and a stationary peripheral stalk. During catalysis, ATP synthesis in the catalytic domain of F(1) is coupled via a rotary mechanism of the central stalk subunits to proton translocation. In vivo, can only synthesize ATP although its ATP hydrolase activity can be activated artificially in vitro. Part of the complex F(0) domain.</text>
</comment>
<dbReference type="InterPro" id="IPR008386">
    <property type="entry name" value="ATP_synth_F0_esu_mt"/>
</dbReference>
<comment type="subcellular location">
    <subcellularLocation>
        <location evidence="1 11">Mitochondrion inner membrane</location>
    </subcellularLocation>
</comment>
<dbReference type="Proteomes" id="UP000191024">
    <property type="component" value="Chromosome C"/>
</dbReference>
<reference evidence="13" key="1">
    <citation type="submission" date="2016-03" db="EMBL/GenBank/DDBJ databases">
        <authorList>
            <person name="Devillers H."/>
        </authorList>
    </citation>
    <scope>NUCLEOTIDE SEQUENCE [LARGE SCALE GENOMIC DNA]</scope>
</reference>
<keyword evidence="10 11" id="KW-0066">ATP synthesis</keyword>
<evidence type="ECO:0000256" key="11">
    <source>
        <dbReference type="RuleBase" id="RU367005"/>
    </source>
</evidence>
<dbReference type="GO" id="GO:0045259">
    <property type="term" value="C:proton-transporting ATP synthase complex"/>
    <property type="evidence" value="ECO:0007669"/>
    <property type="project" value="UniProtKB-UniRule"/>
</dbReference>
<keyword evidence="4 11" id="KW-0138">CF(0)</keyword>